<evidence type="ECO:0000256" key="3">
    <source>
        <dbReference type="ARBA" id="ARBA00022840"/>
    </source>
</evidence>
<gene>
    <name evidence="5" type="ORF">EV696_1253</name>
</gene>
<dbReference type="PANTHER" id="PTHR42939:SF1">
    <property type="entry name" value="ABC TRANSPORTER ATP-BINDING PROTEIN ALBC-RELATED"/>
    <property type="match status" value="1"/>
</dbReference>
<dbReference type="InterPro" id="IPR003593">
    <property type="entry name" value="AAA+_ATPase"/>
</dbReference>
<evidence type="ECO:0000256" key="2">
    <source>
        <dbReference type="ARBA" id="ARBA00022741"/>
    </source>
</evidence>
<protein>
    <submittedName>
        <fullName evidence="5">Heme exporter protein A</fullName>
    </submittedName>
</protein>
<dbReference type="EMBL" id="SNYM01000025">
    <property type="protein sequence ID" value="TDQ44192.1"/>
    <property type="molecule type" value="Genomic_DNA"/>
</dbReference>
<keyword evidence="2" id="KW-0547">Nucleotide-binding</keyword>
<evidence type="ECO:0000256" key="1">
    <source>
        <dbReference type="ARBA" id="ARBA00022448"/>
    </source>
</evidence>
<evidence type="ECO:0000313" key="6">
    <source>
        <dbReference type="Proteomes" id="UP000295375"/>
    </source>
</evidence>
<dbReference type="PROSITE" id="PS50893">
    <property type="entry name" value="ABC_TRANSPORTER_2"/>
    <property type="match status" value="1"/>
</dbReference>
<dbReference type="GO" id="GO:0005524">
    <property type="term" value="F:ATP binding"/>
    <property type="evidence" value="ECO:0007669"/>
    <property type="project" value="UniProtKB-KW"/>
</dbReference>
<dbReference type="Gene3D" id="3.40.50.300">
    <property type="entry name" value="P-loop containing nucleotide triphosphate hydrolases"/>
    <property type="match status" value="1"/>
</dbReference>
<keyword evidence="6" id="KW-1185">Reference proteome</keyword>
<feature type="domain" description="ABC transporter" evidence="4">
    <location>
        <begin position="2"/>
        <end position="176"/>
    </location>
</feature>
<dbReference type="PANTHER" id="PTHR42939">
    <property type="entry name" value="ABC TRANSPORTER ATP-BINDING PROTEIN ALBC-RELATED"/>
    <property type="match status" value="1"/>
</dbReference>
<keyword evidence="3" id="KW-0067">ATP-binding</keyword>
<dbReference type="Pfam" id="PF00005">
    <property type="entry name" value="ABC_tran"/>
    <property type="match status" value="1"/>
</dbReference>
<dbReference type="SMART" id="SM00382">
    <property type="entry name" value="AAA"/>
    <property type="match status" value="1"/>
</dbReference>
<dbReference type="AlphaFoldDB" id="A0A4R6UDM8"/>
<evidence type="ECO:0000259" key="4">
    <source>
        <dbReference type="PROSITE" id="PS50893"/>
    </source>
</evidence>
<sequence length="176" mass="18870">MLPGEKRVLLGSNGCGKTSLLLAIAGLLPVRAGAIHRPDCALSTGQLQPLPEWTVAEALHDGLGAQAEAAMVFWQLESVANQRLARLSLGFQQRVSLALATFSPAALVLLDEPANGLDPTQAERLHRWLAETTDKTVLLVSHQPQRLPPEVSQALLISEQGVQFDGPRAQLPPPWG</sequence>
<comment type="caution">
    <text evidence="5">The sequence shown here is derived from an EMBL/GenBank/DDBJ whole genome shotgun (WGS) entry which is preliminary data.</text>
</comment>
<reference evidence="5 6" key="1">
    <citation type="submission" date="2019-03" db="EMBL/GenBank/DDBJ databases">
        <title>Genomic Encyclopedia of Type Strains, Phase IV (KMG-IV): sequencing the most valuable type-strain genomes for metagenomic binning, comparative biology and taxonomic classification.</title>
        <authorList>
            <person name="Goeker M."/>
        </authorList>
    </citation>
    <scope>NUCLEOTIDE SEQUENCE [LARGE SCALE GENOMIC DNA]</scope>
    <source>
        <strain evidence="5 6">DSM 103792</strain>
    </source>
</reference>
<keyword evidence="1" id="KW-0813">Transport</keyword>
<dbReference type="InterPro" id="IPR051782">
    <property type="entry name" value="ABC_Transporter_VariousFunc"/>
</dbReference>
<dbReference type="SUPFAM" id="SSF52540">
    <property type="entry name" value="P-loop containing nucleoside triphosphate hydrolases"/>
    <property type="match status" value="1"/>
</dbReference>
<dbReference type="Proteomes" id="UP000295375">
    <property type="component" value="Unassembled WGS sequence"/>
</dbReference>
<dbReference type="GO" id="GO:0016887">
    <property type="term" value="F:ATP hydrolysis activity"/>
    <property type="evidence" value="ECO:0007669"/>
    <property type="project" value="InterPro"/>
</dbReference>
<accession>A0A4R6UDM8</accession>
<organism evidence="5 6">
    <name type="scientific">Permianibacter aggregans</name>
    <dbReference type="NCBI Taxonomy" id="1510150"/>
    <lineage>
        <taxon>Bacteria</taxon>
        <taxon>Pseudomonadati</taxon>
        <taxon>Pseudomonadota</taxon>
        <taxon>Gammaproteobacteria</taxon>
        <taxon>Pseudomonadales</taxon>
        <taxon>Pseudomonadaceae</taxon>
        <taxon>Permianibacter</taxon>
    </lineage>
</organism>
<dbReference type="InterPro" id="IPR027417">
    <property type="entry name" value="P-loop_NTPase"/>
</dbReference>
<dbReference type="InterPro" id="IPR003439">
    <property type="entry name" value="ABC_transporter-like_ATP-bd"/>
</dbReference>
<name>A0A4R6UDM8_9GAMM</name>
<evidence type="ECO:0000313" key="5">
    <source>
        <dbReference type="EMBL" id="TDQ44192.1"/>
    </source>
</evidence>
<proteinExistence type="predicted"/>